<dbReference type="EMBL" id="VDFY01000111">
    <property type="protein sequence ID" value="TNH30411.1"/>
    <property type="molecule type" value="Genomic_DNA"/>
</dbReference>
<dbReference type="OrthoDB" id="4173178at2"/>
<gene>
    <name evidence="1" type="ORF">FHG89_07810</name>
</gene>
<accession>A0A5C4QWG3</accession>
<organism evidence="1 2">
    <name type="scientific">Micromonospora orduensis</name>
    <dbReference type="NCBI Taxonomy" id="1420891"/>
    <lineage>
        <taxon>Bacteria</taxon>
        <taxon>Bacillati</taxon>
        <taxon>Actinomycetota</taxon>
        <taxon>Actinomycetes</taxon>
        <taxon>Micromonosporales</taxon>
        <taxon>Micromonosporaceae</taxon>
        <taxon>Micromonospora</taxon>
    </lineage>
</organism>
<evidence type="ECO:0000313" key="1">
    <source>
        <dbReference type="EMBL" id="TNH30411.1"/>
    </source>
</evidence>
<sequence length="135" mass="15371">MDHDLLRGTCPACQVTIGEMHADDCDVAECLMRGLKRMYCRALADTAGHDCGASTWTGGWPGHREAREFGWHVRWDAEARTWARCAPEVPGSGPDLNRLYEHARWNAEARRWVRRWAVVFLRAVRGGRAGSRPRR</sequence>
<comment type="caution">
    <text evidence="1">The sequence shown here is derived from an EMBL/GenBank/DDBJ whole genome shotgun (WGS) entry which is preliminary data.</text>
</comment>
<evidence type="ECO:0000313" key="2">
    <source>
        <dbReference type="Proteomes" id="UP000306145"/>
    </source>
</evidence>
<name>A0A5C4QWG3_9ACTN</name>
<dbReference type="RefSeq" id="WP_139583688.1">
    <property type="nucleotide sequence ID" value="NZ_VDFY01000111.1"/>
</dbReference>
<proteinExistence type="predicted"/>
<keyword evidence="2" id="KW-1185">Reference proteome</keyword>
<reference evidence="1 2" key="1">
    <citation type="submission" date="2019-06" db="EMBL/GenBank/DDBJ databases">
        <title>Micromonospora ordensis sp. nov., isolated from deep marine sediment.</title>
        <authorList>
            <person name="Veyisoglu A."/>
            <person name="Carro L."/>
            <person name="Klenk H.-P."/>
            <person name="Sahin N."/>
        </authorList>
    </citation>
    <scope>NUCLEOTIDE SEQUENCE [LARGE SCALE GENOMIC DNA]</scope>
    <source>
        <strain evidence="1 2">S2509</strain>
    </source>
</reference>
<dbReference type="AlphaFoldDB" id="A0A5C4QWG3"/>
<dbReference type="Proteomes" id="UP000306145">
    <property type="component" value="Unassembled WGS sequence"/>
</dbReference>
<protein>
    <submittedName>
        <fullName evidence="1">Uncharacterized protein</fullName>
    </submittedName>
</protein>